<gene>
    <name evidence="1" type="ORF">BJ138DRAFT_1090109</name>
</gene>
<keyword evidence="2" id="KW-1185">Reference proteome</keyword>
<evidence type="ECO:0000313" key="1">
    <source>
        <dbReference type="EMBL" id="KAH7909070.1"/>
    </source>
</evidence>
<organism evidence="1 2">
    <name type="scientific">Hygrophoropsis aurantiaca</name>
    <dbReference type="NCBI Taxonomy" id="72124"/>
    <lineage>
        <taxon>Eukaryota</taxon>
        <taxon>Fungi</taxon>
        <taxon>Dikarya</taxon>
        <taxon>Basidiomycota</taxon>
        <taxon>Agaricomycotina</taxon>
        <taxon>Agaricomycetes</taxon>
        <taxon>Agaricomycetidae</taxon>
        <taxon>Boletales</taxon>
        <taxon>Coniophorineae</taxon>
        <taxon>Hygrophoropsidaceae</taxon>
        <taxon>Hygrophoropsis</taxon>
    </lineage>
</organism>
<dbReference type="EMBL" id="MU267780">
    <property type="protein sequence ID" value="KAH7909070.1"/>
    <property type="molecule type" value="Genomic_DNA"/>
</dbReference>
<sequence length="363" mass="39838">MGHASKRLYSTATKLAVSTSHLKRFPPKEAIRAANSSKDSPLFDPESWAALQPPPPSALSAFAHRIGLGTVVTSPDVVRRVCTHKSFLTLHSKYYPSSPVPPTNANLATLGNALMGLFASEYIHASYPHLPTRVLKAAVSAHVGPLTCASVAQEMGAVPLLRWHRQPTTPTSPALLRSDALASIPRAMTALIYHERSLISARKFVQSFFLSREIDLRNMIKFRDPKRALTETVAKFNRDRPKSRLLKETGRYSNSPIFVVGIYSGADKLGEGFGSSLKMAEYRAAEDSLHRLYLTRTPSHILQLPSSTFPPAKGPIYQTGVESPYTPGDLGEAEIMYASGGRSSILAPKRPSFEEEEQREDDV</sequence>
<proteinExistence type="predicted"/>
<protein>
    <submittedName>
        <fullName evidence="1">Ribonuclease III domain-containing protein</fullName>
    </submittedName>
</protein>
<accession>A0ACB8A7P4</accession>
<evidence type="ECO:0000313" key="2">
    <source>
        <dbReference type="Proteomes" id="UP000790377"/>
    </source>
</evidence>
<reference evidence="1" key="1">
    <citation type="journal article" date="2021" name="New Phytol.">
        <title>Evolutionary innovations through gain and loss of genes in the ectomycorrhizal Boletales.</title>
        <authorList>
            <person name="Wu G."/>
            <person name="Miyauchi S."/>
            <person name="Morin E."/>
            <person name="Kuo A."/>
            <person name="Drula E."/>
            <person name="Varga T."/>
            <person name="Kohler A."/>
            <person name="Feng B."/>
            <person name="Cao Y."/>
            <person name="Lipzen A."/>
            <person name="Daum C."/>
            <person name="Hundley H."/>
            <person name="Pangilinan J."/>
            <person name="Johnson J."/>
            <person name="Barry K."/>
            <person name="LaButti K."/>
            <person name="Ng V."/>
            <person name="Ahrendt S."/>
            <person name="Min B."/>
            <person name="Choi I.G."/>
            <person name="Park H."/>
            <person name="Plett J.M."/>
            <person name="Magnuson J."/>
            <person name="Spatafora J.W."/>
            <person name="Nagy L.G."/>
            <person name="Henrissat B."/>
            <person name="Grigoriev I.V."/>
            <person name="Yang Z.L."/>
            <person name="Xu J."/>
            <person name="Martin F.M."/>
        </authorList>
    </citation>
    <scope>NUCLEOTIDE SEQUENCE</scope>
    <source>
        <strain evidence="1">ATCC 28755</strain>
    </source>
</reference>
<comment type="caution">
    <text evidence="1">The sequence shown here is derived from an EMBL/GenBank/DDBJ whole genome shotgun (WGS) entry which is preliminary data.</text>
</comment>
<name>A0ACB8A7P4_9AGAM</name>
<dbReference type="Proteomes" id="UP000790377">
    <property type="component" value="Unassembled WGS sequence"/>
</dbReference>